<name>A0AAJ2S9P1_9FLAO</name>
<proteinExistence type="predicted"/>
<dbReference type="EMBL" id="JAWXVH010000001">
    <property type="protein sequence ID" value="MDX6184406.1"/>
    <property type="molecule type" value="Genomic_DNA"/>
</dbReference>
<dbReference type="PANTHER" id="PTHR42754:SF1">
    <property type="entry name" value="LIPOPROTEIN"/>
    <property type="match status" value="1"/>
</dbReference>
<dbReference type="Pfam" id="PF17164">
    <property type="entry name" value="DUF5122"/>
    <property type="match status" value="13"/>
</dbReference>
<gene>
    <name evidence="2" type="ORF">SGQ18_01475</name>
    <name evidence="3" type="ORF">SGQ44_01475</name>
</gene>
<feature type="chain" id="PRO_5042464481" evidence="1">
    <location>
        <begin position="22"/>
        <end position="1274"/>
    </location>
</feature>
<evidence type="ECO:0000313" key="3">
    <source>
        <dbReference type="EMBL" id="MDX6184406.1"/>
    </source>
</evidence>
<dbReference type="AlphaFoldDB" id="A0AAJ2S9P1"/>
<evidence type="ECO:0000313" key="5">
    <source>
        <dbReference type="Proteomes" id="UP001278738"/>
    </source>
</evidence>
<dbReference type="Gene3D" id="2.80.10.50">
    <property type="match status" value="6"/>
</dbReference>
<dbReference type="NCBIfam" id="TIGR02608">
    <property type="entry name" value="delta_60_rpt"/>
    <property type="match status" value="10"/>
</dbReference>
<dbReference type="RefSeq" id="WP_229975505.1">
    <property type="nucleotide sequence ID" value="NZ_CP087133.1"/>
</dbReference>
<keyword evidence="5" id="KW-1185">Reference proteome</keyword>
<evidence type="ECO:0000256" key="1">
    <source>
        <dbReference type="SAM" id="SignalP"/>
    </source>
</evidence>
<dbReference type="SUPFAM" id="SSF63829">
    <property type="entry name" value="Calcium-dependent phosphotriesterase"/>
    <property type="match status" value="2"/>
</dbReference>
<dbReference type="Proteomes" id="UP001270053">
    <property type="component" value="Unassembled WGS sequence"/>
</dbReference>
<feature type="signal peptide" evidence="1">
    <location>
        <begin position="1"/>
        <end position="21"/>
    </location>
</feature>
<dbReference type="PANTHER" id="PTHR42754">
    <property type="entry name" value="ENDOGLUCANASE"/>
    <property type="match status" value="1"/>
</dbReference>
<evidence type="ECO:0000313" key="4">
    <source>
        <dbReference type="Proteomes" id="UP001270053"/>
    </source>
</evidence>
<dbReference type="EMBL" id="JAWXVG010000001">
    <property type="protein sequence ID" value="MDX6180806.1"/>
    <property type="molecule type" value="Genomic_DNA"/>
</dbReference>
<reference evidence="3 5" key="1">
    <citation type="submission" date="2023-11" db="EMBL/GenBank/DDBJ databases">
        <title>Unpublished Manusciprt.</title>
        <authorList>
            <person name="Saticioglu I.B."/>
            <person name="Ay H."/>
            <person name="Ajmi N."/>
            <person name="Altun S."/>
            <person name="Duman M."/>
        </authorList>
    </citation>
    <scope>NUCLEOTIDE SEQUENCE</scope>
    <source>
        <strain evidence="2 5">Fl-33</strain>
        <strain evidence="3">Fl-77</strain>
    </source>
</reference>
<protein>
    <submittedName>
        <fullName evidence="3">Calcium-binding protein</fullName>
    </submittedName>
</protein>
<organism evidence="3 4">
    <name type="scientific">Flavobacterium flavipigmentatum</name>
    <dbReference type="NCBI Taxonomy" id="2893884"/>
    <lineage>
        <taxon>Bacteria</taxon>
        <taxon>Pseudomonadati</taxon>
        <taxon>Bacteroidota</taxon>
        <taxon>Flavobacteriia</taxon>
        <taxon>Flavobacteriales</taxon>
        <taxon>Flavobacteriaceae</taxon>
        <taxon>Flavobacterium</taxon>
    </lineage>
</organism>
<comment type="caution">
    <text evidence="3">The sequence shown here is derived from an EMBL/GenBank/DDBJ whole genome shotgun (WGS) entry which is preliminary data.</text>
</comment>
<dbReference type="Proteomes" id="UP001278738">
    <property type="component" value="Unassembled WGS sequence"/>
</dbReference>
<evidence type="ECO:0000313" key="2">
    <source>
        <dbReference type="EMBL" id="MDX6180806.1"/>
    </source>
</evidence>
<keyword evidence="1" id="KW-0732">Signal</keyword>
<sequence>MKKLVVVAVFACCLFSKSTQAQQGKIDPTFNTYDDGLIGDGFDNTVRAIALQADGNLIVGGDFLNFNGASFPYLQRINPDGEIDTGFNLNGNFNNKVYAIAIQPNGKIIVGGSFTAFSGNSVNRLVRLNQDGSLDAAFSNASGLNNIVYDIDLYPDGSAIIVGSFTKFGDSTASRIAKILPDGTLDASFSTGVGANSLIEKVIIQPDGKIILAGTFTKFNNQNKNSIVRLNHDGSIDDGFNIGDGFDNKVTAFDLQADGKIVVVGAFLHYNGVAVNRMVRLLPDGTIDSGFQSGSGFDDDTLYTVKIDENGNIMVGGAFTGSYNGIAVNRLVFLNPDGTLKSDFDIAAGPASSSVLTLEKSVDDFWFVGGSFSAFEGQNQGRLAKIDSGGVLDVGFLTPGVGFDNSVLKILPLENEECMVFGSFSKFNNHPSSRIARLLEDGSSDFNFNVGNSGANNTIRNAVQQKDGKIIIAGNFTAYNGNLCNRLARILPNGDFDATFDTGTAANSIVYALAIQPDQKIIVAGNFTKFNNQTVGRIVRLMPDGTTDTSFNTGLGADAIIDVIAIQQDGKILAGGRFSTFNGVLSPHIVRLNADGTIDTDFAVGAGFDKNVYAIAFQSDDKIIVGGSFLTYKGVLQKRITRLLPNGNLDLSFESGSGFSKGDVRAILIQPNDRILVGGTFSGTFNGVQSFRILRTLSTGARDITFESYLNSTLFAMTLTANQKLLIGGNFNSVSGSAKHRIARLYLCTDGTTWSHNSWSRGLPSAGKELYFEDDYASLTTTNACSCAIDSGKIVTLLADNSLSLTYNYTGAGTLVLENSASLFQSDNDIMNTGMVHLKRITPPIRRFDYTYWSSPVHDFKLGDVSPETLPDKLLSFSGKWVYEDKESTMKNAIGYAIRGPQSYSTTEAQTYRAVFKGIPNNGIINGEAVSEGKKYLVGNPYPSAIDADVFLQKNAFLGGTIKFWTHNTAIAPNGKFYVYSSDDYAAYNALGGIKAQSGGEIPNGKIVSGQSFLVTAMANGTVFFDNSMRIAAADQNNQFFKTSKANKSTSEKRRIWLNFVSNKGAFKQILLGYASDASNGYDGKYDEPSANTNAFVDFYSINEGKNFVIQARGLPFETSDVIPLGYQTSVEENFTITLDQKDAFFEKKNVYLQDKKLNVICNLKEKPYTFVSQKGTFNDRFVLRFADKTLDINTFEKVKNTLIIYQSQKEIIVESFDLNIQKIQVYDVVGKLIFEQQTNQNKVVVSNLKPRNQVLIFKIKKEGGKMQTQKIVF</sequence>
<dbReference type="InterPro" id="IPR013431">
    <property type="entry name" value="Delta_60_rpt"/>
</dbReference>
<accession>A0AAJ2S9P1</accession>